<protein>
    <submittedName>
        <fullName evidence="2">Uncharacterized protein</fullName>
    </submittedName>
</protein>
<gene>
    <name evidence="2" type="ORF">C8A01DRAFT_44053</name>
</gene>
<evidence type="ECO:0000313" key="2">
    <source>
        <dbReference type="EMBL" id="KAK4042984.1"/>
    </source>
</evidence>
<dbReference type="AlphaFoldDB" id="A0AAN6PL20"/>
<dbReference type="Proteomes" id="UP001303115">
    <property type="component" value="Unassembled WGS sequence"/>
</dbReference>
<keyword evidence="3" id="KW-1185">Reference proteome</keyword>
<feature type="compositionally biased region" description="Low complexity" evidence="1">
    <location>
        <begin position="238"/>
        <end position="263"/>
    </location>
</feature>
<reference evidence="3" key="1">
    <citation type="journal article" date="2023" name="Mol. Phylogenet. Evol.">
        <title>Genome-scale phylogeny and comparative genomics of the fungal order Sordariales.</title>
        <authorList>
            <person name="Hensen N."/>
            <person name="Bonometti L."/>
            <person name="Westerberg I."/>
            <person name="Brannstrom I.O."/>
            <person name="Guillou S."/>
            <person name="Cros-Aarteil S."/>
            <person name="Calhoun S."/>
            <person name="Haridas S."/>
            <person name="Kuo A."/>
            <person name="Mondo S."/>
            <person name="Pangilinan J."/>
            <person name="Riley R."/>
            <person name="LaButti K."/>
            <person name="Andreopoulos B."/>
            <person name="Lipzen A."/>
            <person name="Chen C."/>
            <person name="Yan M."/>
            <person name="Daum C."/>
            <person name="Ng V."/>
            <person name="Clum A."/>
            <person name="Steindorff A."/>
            <person name="Ohm R.A."/>
            <person name="Martin F."/>
            <person name="Silar P."/>
            <person name="Natvig D.O."/>
            <person name="Lalanne C."/>
            <person name="Gautier V."/>
            <person name="Ament-Velasquez S.L."/>
            <person name="Kruys A."/>
            <person name="Hutchinson M.I."/>
            <person name="Powell A.J."/>
            <person name="Barry K."/>
            <person name="Miller A.N."/>
            <person name="Grigoriev I.V."/>
            <person name="Debuchy R."/>
            <person name="Gladieux P."/>
            <person name="Hiltunen Thoren M."/>
            <person name="Johannesson H."/>
        </authorList>
    </citation>
    <scope>NUCLEOTIDE SEQUENCE [LARGE SCALE GENOMIC DNA]</scope>
    <source>
        <strain evidence="3">CBS 284.82</strain>
    </source>
</reference>
<accession>A0AAN6PL20</accession>
<dbReference type="EMBL" id="MU854333">
    <property type="protein sequence ID" value="KAK4042984.1"/>
    <property type="molecule type" value="Genomic_DNA"/>
</dbReference>
<evidence type="ECO:0000256" key="1">
    <source>
        <dbReference type="SAM" id="MobiDB-lite"/>
    </source>
</evidence>
<feature type="region of interest" description="Disordered" evidence="1">
    <location>
        <begin position="1"/>
        <end position="34"/>
    </location>
</feature>
<comment type="caution">
    <text evidence="2">The sequence shown here is derived from an EMBL/GenBank/DDBJ whole genome shotgun (WGS) entry which is preliminary data.</text>
</comment>
<evidence type="ECO:0000313" key="3">
    <source>
        <dbReference type="Proteomes" id="UP001303115"/>
    </source>
</evidence>
<name>A0AAN6PL20_9PEZI</name>
<sequence>MPTKRLSPASDTSDMADLPMKKTHRTHEENQERAYIAASRRADRDIEHRIRSALKASECRRKRTGRGLKITREAVMGDEQYESEDEDHTAARRRFSLPVSTTGTTAAVIATNPYLPASNRADRYAEVDALFAKHFPHVQLSSRWASQHQQGQQTTQQQPQPHRHSYPQPFHLQMTAAAGGYMPRFRQRQQDAPAVTQAASPLLTPPVSYPLPPTAEKEEGGEGKSGSMSPLALELDASSSSSSSSRTGGAAVEGPAAAAQQQQGGVGLDLVMGDATKGYIYGGDDGRPGPDPSTSMVLDFPGAAELSWYGGATVPQGDGARGGAGGGWHSRTLSLPTALEQFQFSFEPATAAVETALIDPSILSAASMTTEGVDVPPAPPGPGEPWADWVNLDGDGPTPLGVTV</sequence>
<proteinExistence type="predicted"/>
<feature type="region of interest" description="Disordered" evidence="1">
    <location>
        <begin position="188"/>
        <end position="263"/>
    </location>
</feature>
<feature type="region of interest" description="Disordered" evidence="1">
    <location>
        <begin position="142"/>
        <end position="167"/>
    </location>
</feature>
<feature type="compositionally biased region" description="Low complexity" evidence="1">
    <location>
        <begin position="147"/>
        <end position="160"/>
    </location>
</feature>
<feature type="compositionally biased region" description="Pro residues" evidence="1">
    <location>
        <begin position="203"/>
        <end position="213"/>
    </location>
</feature>
<organism evidence="2 3">
    <name type="scientific">Parachaetomium inaequale</name>
    <dbReference type="NCBI Taxonomy" id="2588326"/>
    <lineage>
        <taxon>Eukaryota</taxon>
        <taxon>Fungi</taxon>
        <taxon>Dikarya</taxon>
        <taxon>Ascomycota</taxon>
        <taxon>Pezizomycotina</taxon>
        <taxon>Sordariomycetes</taxon>
        <taxon>Sordariomycetidae</taxon>
        <taxon>Sordariales</taxon>
        <taxon>Chaetomiaceae</taxon>
        <taxon>Parachaetomium</taxon>
    </lineage>
</organism>